<feature type="transmembrane region" description="Helical" evidence="1">
    <location>
        <begin position="7"/>
        <end position="27"/>
    </location>
</feature>
<dbReference type="Proteomes" id="UP000283834">
    <property type="component" value="Unassembled WGS sequence"/>
</dbReference>
<reference evidence="3" key="2">
    <citation type="journal article" date="2020" name="Cell Host Microbe">
        <title>Functional and Genomic Variation between Human-Derived Isolates of Lachnospiraceae Reveals Inter- and Intra-Species Diversity.</title>
        <authorList>
            <person name="Sorbara M.T."/>
            <person name="Littmann E.R."/>
            <person name="Fontana E."/>
            <person name="Moody T.U."/>
            <person name="Kohout C.E."/>
            <person name="Gjonbalaj M."/>
            <person name="Eaton V."/>
            <person name="Seok R."/>
            <person name="Leiner I.M."/>
            <person name="Pamer E.G."/>
        </authorList>
    </citation>
    <scope>NUCLEOTIDE SEQUENCE</scope>
    <source>
        <strain evidence="4">MSK.11.9</strain>
        <strain evidence="3">MSK.15.32</strain>
        <strain evidence="2">MSK.22.53</strain>
    </source>
</reference>
<name>A0A2N5NR27_MEDGN</name>
<dbReference type="Proteomes" id="UP001296580">
    <property type="component" value="Unassembled WGS sequence"/>
</dbReference>
<dbReference type="GeneID" id="57434485"/>
<dbReference type="EMBL" id="JAAIRV010000031">
    <property type="protein sequence ID" value="NSI59386.1"/>
    <property type="molecule type" value="Genomic_DNA"/>
</dbReference>
<keyword evidence="1" id="KW-0472">Membrane</keyword>
<evidence type="ECO:0000313" key="5">
    <source>
        <dbReference type="EMBL" id="RGQ63628.1"/>
    </source>
</evidence>
<dbReference type="Proteomes" id="UP001296643">
    <property type="component" value="Unassembled WGS sequence"/>
</dbReference>
<dbReference type="EMBL" id="QRWQ01000010">
    <property type="protein sequence ID" value="RGT37822.1"/>
    <property type="molecule type" value="Genomic_DNA"/>
</dbReference>
<evidence type="ECO:0000256" key="1">
    <source>
        <dbReference type="SAM" id="Phobius"/>
    </source>
</evidence>
<dbReference type="EMBL" id="JAAIRY010000019">
    <property type="protein sequence ID" value="NSI65799.1"/>
    <property type="molecule type" value="Genomic_DNA"/>
</dbReference>
<reference evidence="7 8" key="1">
    <citation type="submission" date="2018-08" db="EMBL/GenBank/DDBJ databases">
        <title>A genome reference for cultivated species of the human gut microbiota.</title>
        <authorList>
            <person name="Zou Y."/>
            <person name="Xue W."/>
            <person name="Luo G."/>
        </authorList>
    </citation>
    <scope>NUCLEOTIDE SEQUENCE [LARGE SCALE GENOMIC DNA]</scope>
    <source>
        <strain evidence="6 7">AF19-16AC</strain>
        <strain evidence="5 8">AF27-4BH</strain>
    </source>
</reference>
<organism evidence="3 9">
    <name type="scientific">Mediterraneibacter gnavus</name>
    <name type="common">Ruminococcus gnavus</name>
    <dbReference type="NCBI Taxonomy" id="33038"/>
    <lineage>
        <taxon>Bacteria</taxon>
        <taxon>Bacillati</taxon>
        <taxon>Bacillota</taxon>
        <taxon>Clostridia</taxon>
        <taxon>Lachnospirales</taxon>
        <taxon>Lachnospiraceae</taxon>
        <taxon>Mediterraneibacter</taxon>
    </lineage>
</organism>
<sequence>MEKKKKWIITGVILLVILIFGVGIYWYTRPKEVTSYTPEFETSQTKKESEKNTGNVEAGIQIPGYKTIIVAAGTKDVSVELVNPEENNVYFEISFYLPETKETIYTSKLISPGQTLYDITLERELEAGEYPLTVQYKTYSMDEEYTPRNGAEVNCTLIAQ</sequence>
<evidence type="ECO:0000313" key="3">
    <source>
        <dbReference type="EMBL" id="NSI59386.1"/>
    </source>
</evidence>
<accession>A0A2N5NR27</accession>
<protein>
    <recommendedName>
        <fullName evidence="10">tRNA (Uracil-5-)-methyltransferase</fullName>
    </recommendedName>
</protein>
<evidence type="ECO:0000313" key="6">
    <source>
        <dbReference type="EMBL" id="RGT37822.1"/>
    </source>
</evidence>
<gene>
    <name evidence="6" type="ORF">DWX36_11140</name>
    <name evidence="5" type="ORF">DWY88_13405</name>
    <name evidence="2" type="ORF">G4958_15715</name>
    <name evidence="4" type="ORF">G4981_11010</name>
    <name evidence="3" type="ORF">G4993_13395</name>
</gene>
<dbReference type="RefSeq" id="WP_004843765.1">
    <property type="nucleotide sequence ID" value="NZ_CP070036.1"/>
</dbReference>
<evidence type="ECO:0000313" key="4">
    <source>
        <dbReference type="EMBL" id="NSI65799.1"/>
    </source>
</evidence>
<comment type="caution">
    <text evidence="3">The sequence shown here is derived from an EMBL/GenBank/DDBJ whole genome shotgun (WGS) entry which is preliminary data.</text>
</comment>
<evidence type="ECO:0000313" key="7">
    <source>
        <dbReference type="Proteomes" id="UP000283834"/>
    </source>
</evidence>
<reference evidence="3" key="3">
    <citation type="submission" date="2020-02" db="EMBL/GenBank/DDBJ databases">
        <authorList>
            <person name="Littmann E."/>
            <person name="Sorbara M."/>
        </authorList>
    </citation>
    <scope>NUCLEOTIDE SEQUENCE</scope>
    <source>
        <strain evidence="4">MSK.11.9</strain>
        <strain evidence="3">MSK.15.32</strain>
        <strain evidence="2">MSK.22.53</strain>
    </source>
</reference>
<evidence type="ECO:0000313" key="9">
    <source>
        <dbReference type="Proteomes" id="UP001296580"/>
    </source>
</evidence>
<dbReference type="Proteomes" id="UP001296581">
    <property type="component" value="Unassembled WGS sequence"/>
</dbReference>
<evidence type="ECO:0000313" key="8">
    <source>
        <dbReference type="Proteomes" id="UP000286137"/>
    </source>
</evidence>
<dbReference type="Proteomes" id="UP000286137">
    <property type="component" value="Unassembled WGS sequence"/>
</dbReference>
<keyword evidence="1" id="KW-1133">Transmembrane helix</keyword>
<keyword evidence="1" id="KW-0812">Transmembrane</keyword>
<proteinExistence type="predicted"/>
<evidence type="ECO:0008006" key="10">
    <source>
        <dbReference type="Google" id="ProtNLM"/>
    </source>
</evidence>
<dbReference type="EMBL" id="QRTJ01000032">
    <property type="protein sequence ID" value="RGQ63628.1"/>
    <property type="molecule type" value="Genomic_DNA"/>
</dbReference>
<evidence type="ECO:0000313" key="2">
    <source>
        <dbReference type="EMBL" id="NSI20746.1"/>
    </source>
</evidence>
<dbReference type="AlphaFoldDB" id="A0A2N5NR27"/>
<dbReference type="EMBL" id="JAAIRM010000043">
    <property type="protein sequence ID" value="NSI20746.1"/>
    <property type="molecule type" value="Genomic_DNA"/>
</dbReference>